<dbReference type="Proteomes" id="UP001144347">
    <property type="component" value="Unassembled WGS sequence"/>
</dbReference>
<reference evidence="2" key="1">
    <citation type="submission" date="2022-12" db="EMBL/GenBank/DDBJ databases">
        <title>Genome sequence of HCMS5-2.</title>
        <authorList>
            <person name="Woo H."/>
        </authorList>
    </citation>
    <scope>NUCLEOTIDE SEQUENCE</scope>
    <source>
        <strain evidence="2">HCMS5-2</strain>
    </source>
</reference>
<sequence length="167" mass="19533">MKAKNIQEIYKKSTHFWLLFGVLVFFSIASVYLFFWAAQQQRAAFNNRITAYKNIVNKQITLNEKIDSLYLQMTYLDRTRVDNTLFLAKYISDNKESIVKKIGNDSTANFTIYARLTKNLNKLLLLKDSVVRIAAREELMKKDLNDCIQKNRKISSDISGKTRRSFN</sequence>
<dbReference type="EMBL" id="JAPWGM010000001">
    <property type="protein sequence ID" value="MCZ4242389.1"/>
    <property type="molecule type" value="Genomic_DNA"/>
</dbReference>
<evidence type="ECO:0000256" key="1">
    <source>
        <dbReference type="SAM" id="Phobius"/>
    </source>
</evidence>
<keyword evidence="3" id="KW-1185">Reference proteome</keyword>
<gene>
    <name evidence="2" type="primary">tssO</name>
    <name evidence="2" type="ORF">O0955_00105</name>
</gene>
<accession>A0ABT4L398</accession>
<organism evidence="2 3">
    <name type="scientific">Pedobacter punctiformis</name>
    <dbReference type="NCBI Taxonomy" id="3004097"/>
    <lineage>
        <taxon>Bacteria</taxon>
        <taxon>Pseudomonadati</taxon>
        <taxon>Bacteroidota</taxon>
        <taxon>Sphingobacteriia</taxon>
        <taxon>Sphingobacteriales</taxon>
        <taxon>Sphingobacteriaceae</taxon>
        <taxon>Pedobacter</taxon>
    </lineage>
</organism>
<dbReference type="RefSeq" id="WP_269425509.1">
    <property type="nucleotide sequence ID" value="NZ_JAPWGM010000001.1"/>
</dbReference>
<comment type="caution">
    <text evidence="2">The sequence shown here is derived from an EMBL/GenBank/DDBJ whole genome shotgun (WGS) entry which is preliminary data.</text>
</comment>
<feature type="transmembrane region" description="Helical" evidence="1">
    <location>
        <begin position="16"/>
        <end position="38"/>
    </location>
</feature>
<evidence type="ECO:0000313" key="3">
    <source>
        <dbReference type="Proteomes" id="UP001144347"/>
    </source>
</evidence>
<proteinExistence type="predicted"/>
<protein>
    <submittedName>
        <fullName evidence="2">Type VI secretion system TssO</fullName>
    </submittedName>
</protein>
<keyword evidence="1" id="KW-0472">Membrane</keyword>
<keyword evidence="1" id="KW-1133">Transmembrane helix</keyword>
<keyword evidence="1" id="KW-0812">Transmembrane</keyword>
<dbReference type="Pfam" id="PF17561">
    <property type="entry name" value="TssO"/>
    <property type="match status" value="1"/>
</dbReference>
<dbReference type="InterPro" id="IPR039449">
    <property type="entry name" value="TssO"/>
</dbReference>
<name>A0ABT4L398_9SPHI</name>
<evidence type="ECO:0000313" key="2">
    <source>
        <dbReference type="EMBL" id="MCZ4242389.1"/>
    </source>
</evidence>